<dbReference type="Pfam" id="PF00646">
    <property type="entry name" value="F-box"/>
    <property type="match status" value="1"/>
</dbReference>
<comment type="caution">
    <text evidence="3">The sequence shown here is derived from an EMBL/GenBank/DDBJ whole genome shotgun (WGS) entry which is preliminary data.</text>
</comment>
<dbReference type="Proteomes" id="UP000694251">
    <property type="component" value="Chromosome 6"/>
</dbReference>
<dbReference type="PANTHER" id="PTHR31111">
    <property type="entry name" value="BNAA05G37150D PROTEIN-RELATED"/>
    <property type="match status" value="1"/>
</dbReference>
<dbReference type="Pfam" id="PF08268">
    <property type="entry name" value="FBA_3"/>
    <property type="match status" value="1"/>
</dbReference>
<dbReference type="AlphaFoldDB" id="A0A8T2CQ59"/>
<evidence type="ECO:0000313" key="4">
    <source>
        <dbReference type="Proteomes" id="UP000694251"/>
    </source>
</evidence>
<sequence>MKKLKQNDVTEDHRSNTQYSTSGREYSDSIPIDLLIDIFLRVPPKSIARFRCVSKFWSSILCCPDFTEQFLSKSWTRPRLLFTFQDHGNLFFYSSPQPQNPDDNSSHIVADYLAYFPTKVSSRVCRPANGLICHQDTKWTESVTTVCNLSMGELVPLPKVKIDRTESRSYFGYDPVEKQFKVLCMTWCRCGIYDISPRVLTLGNRKQLWRKTEFCKGHYPLFEGICINGVLYYPAAKVRGLGVSMIVCFDVRSEKFSFVNITHDRVIQRDSILINYNGKLGVLEAQNDQGDYHPLFNYKYEGINRKTRAILIWILEDANKHKWSKRIYEFPSGWWEPDDPDLRFVGLTRTGEIVLSPYFLFNPFYVFYYNPERNTIRRVEIRGFEASEHPLVHVFIDYVENVTPMQVLRIS</sequence>
<dbReference type="EMBL" id="JAEFBJ010000006">
    <property type="protein sequence ID" value="KAG7600516.1"/>
    <property type="molecule type" value="Genomic_DNA"/>
</dbReference>
<proteinExistence type="predicted"/>
<dbReference type="OrthoDB" id="687122at2759"/>
<dbReference type="InterPro" id="IPR013187">
    <property type="entry name" value="F-box-assoc_dom_typ3"/>
</dbReference>
<reference evidence="3 4" key="1">
    <citation type="submission" date="2020-12" db="EMBL/GenBank/DDBJ databases">
        <title>Concerted genomic and epigenomic changes stabilize Arabidopsis allopolyploids.</title>
        <authorList>
            <person name="Chen Z."/>
        </authorList>
    </citation>
    <scope>NUCLEOTIDE SEQUENCE [LARGE SCALE GENOMIC DNA]</scope>
    <source>
        <strain evidence="3">As9502</strain>
        <tissue evidence="3">Leaf</tissue>
    </source>
</reference>
<dbReference type="CDD" id="cd22157">
    <property type="entry name" value="F-box_AtFBW1-like"/>
    <property type="match status" value="1"/>
</dbReference>
<dbReference type="PANTHER" id="PTHR31111:SF65">
    <property type="entry name" value="F-BOX DOMAIN-CONTAINING PROTEIN"/>
    <property type="match status" value="1"/>
</dbReference>
<feature type="region of interest" description="Disordered" evidence="1">
    <location>
        <begin position="1"/>
        <end position="24"/>
    </location>
</feature>
<dbReference type="InterPro" id="IPR001810">
    <property type="entry name" value="F-box_dom"/>
</dbReference>
<dbReference type="SMART" id="SM00256">
    <property type="entry name" value="FBOX"/>
    <property type="match status" value="1"/>
</dbReference>
<evidence type="ECO:0000256" key="1">
    <source>
        <dbReference type="SAM" id="MobiDB-lite"/>
    </source>
</evidence>
<dbReference type="InterPro" id="IPR017451">
    <property type="entry name" value="F-box-assoc_interact_dom"/>
</dbReference>
<keyword evidence="4" id="KW-1185">Reference proteome</keyword>
<protein>
    <submittedName>
        <fullName evidence="3">F-box domain</fullName>
    </submittedName>
</protein>
<evidence type="ECO:0000259" key="2">
    <source>
        <dbReference type="SMART" id="SM00256"/>
    </source>
</evidence>
<gene>
    <name evidence="3" type="ORF">ISN44_As06g046100</name>
</gene>
<feature type="domain" description="F-box" evidence="2">
    <location>
        <begin position="30"/>
        <end position="70"/>
    </location>
</feature>
<organism evidence="3 4">
    <name type="scientific">Arabidopsis suecica</name>
    <name type="common">Swedish thale-cress</name>
    <name type="synonym">Cardaminopsis suecica</name>
    <dbReference type="NCBI Taxonomy" id="45249"/>
    <lineage>
        <taxon>Eukaryota</taxon>
        <taxon>Viridiplantae</taxon>
        <taxon>Streptophyta</taxon>
        <taxon>Embryophyta</taxon>
        <taxon>Tracheophyta</taxon>
        <taxon>Spermatophyta</taxon>
        <taxon>Magnoliopsida</taxon>
        <taxon>eudicotyledons</taxon>
        <taxon>Gunneridae</taxon>
        <taxon>Pentapetalae</taxon>
        <taxon>rosids</taxon>
        <taxon>malvids</taxon>
        <taxon>Brassicales</taxon>
        <taxon>Brassicaceae</taxon>
        <taxon>Camelineae</taxon>
        <taxon>Arabidopsis</taxon>
    </lineage>
</organism>
<name>A0A8T2CQ59_ARASU</name>
<accession>A0A8T2CQ59</accession>
<feature type="compositionally biased region" description="Basic and acidic residues" evidence="1">
    <location>
        <begin position="1"/>
        <end position="15"/>
    </location>
</feature>
<evidence type="ECO:0000313" key="3">
    <source>
        <dbReference type="EMBL" id="KAG7600516.1"/>
    </source>
</evidence>
<dbReference type="NCBIfam" id="TIGR01640">
    <property type="entry name" value="F_box_assoc_1"/>
    <property type="match status" value="1"/>
</dbReference>